<dbReference type="GO" id="GO:0016020">
    <property type="term" value="C:membrane"/>
    <property type="evidence" value="ECO:0007669"/>
    <property type="project" value="UniProtKB-SubCell"/>
</dbReference>
<dbReference type="STRING" id="984485.A0A1E4RI97"/>
<dbReference type="OrthoDB" id="3427at2759"/>
<evidence type="ECO:0000256" key="8">
    <source>
        <dbReference type="SAM" id="Phobius"/>
    </source>
</evidence>
<keyword evidence="6 8" id="KW-0472">Membrane</keyword>
<evidence type="ECO:0000259" key="10">
    <source>
        <dbReference type="PROSITE" id="PS50866"/>
    </source>
</evidence>
<evidence type="ECO:0000256" key="5">
    <source>
        <dbReference type="ARBA" id="ARBA00022989"/>
    </source>
</evidence>
<feature type="chain" id="PRO_5009162307" description="GOLD domain-containing protein" evidence="9">
    <location>
        <begin position="18"/>
        <end position="233"/>
    </location>
</feature>
<evidence type="ECO:0000313" key="11">
    <source>
        <dbReference type="EMBL" id="ODV66973.1"/>
    </source>
</evidence>
<evidence type="ECO:0000256" key="4">
    <source>
        <dbReference type="ARBA" id="ARBA00022729"/>
    </source>
</evidence>
<evidence type="ECO:0000313" key="12">
    <source>
        <dbReference type="Proteomes" id="UP000095085"/>
    </source>
</evidence>
<name>A0A1E4RI97_9ASCO</name>
<evidence type="ECO:0000256" key="7">
    <source>
        <dbReference type="RuleBase" id="RU003827"/>
    </source>
</evidence>
<evidence type="ECO:0000256" key="2">
    <source>
        <dbReference type="ARBA" id="ARBA00007104"/>
    </source>
</evidence>
<dbReference type="AlphaFoldDB" id="A0A1E4RI97"/>
<dbReference type="RefSeq" id="XP_020076040.1">
    <property type="nucleotide sequence ID" value="XM_020221298.1"/>
</dbReference>
<dbReference type="InterPro" id="IPR009038">
    <property type="entry name" value="GOLD_dom"/>
</dbReference>
<reference evidence="12" key="1">
    <citation type="submission" date="2016-05" db="EMBL/GenBank/DDBJ databases">
        <title>Comparative genomics of biotechnologically important yeasts.</title>
        <authorList>
            <consortium name="DOE Joint Genome Institute"/>
            <person name="Riley R."/>
            <person name="Haridas S."/>
            <person name="Wolfe K.H."/>
            <person name="Lopes M.R."/>
            <person name="Hittinger C.T."/>
            <person name="Goker M."/>
            <person name="Salamov A."/>
            <person name="Wisecaver J."/>
            <person name="Long T.M."/>
            <person name="Aerts A.L."/>
            <person name="Barry K."/>
            <person name="Choi C."/>
            <person name="Clum A."/>
            <person name="Coughlan A.Y."/>
            <person name="Deshpande S."/>
            <person name="Douglass A.P."/>
            <person name="Hanson S.J."/>
            <person name="Klenk H.-P."/>
            <person name="Labutti K."/>
            <person name="Lapidus A."/>
            <person name="Lindquist E."/>
            <person name="Lipzen A."/>
            <person name="Meier-Kolthoff J.P."/>
            <person name="Ohm R.A."/>
            <person name="Otillar R.P."/>
            <person name="Pangilinan J."/>
            <person name="Peng Y."/>
            <person name="Rokas A."/>
            <person name="Rosa C.A."/>
            <person name="Scheuner C."/>
            <person name="Sibirny A.A."/>
            <person name="Slot J.C."/>
            <person name="Stielow J.B."/>
            <person name="Sun H."/>
            <person name="Kurtzman C.P."/>
            <person name="Blackwell M."/>
            <person name="Grigoriev I.V."/>
            <person name="Jeffries T.W."/>
        </authorList>
    </citation>
    <scope>NUCLEOTIDE SEQUENCE [LARGE SCALE GENOMIC DNA]</scope>
    <source>
        <strain evidence="12">NRRL Y-1933</strain>
    </source>
</reference>
<dbReference type="Proteomes" id="UP000095085">
    <property type="component" value="Unassembled WGS sequence"/>
</dbReference>
<feature type="domain" description="GOLD" evidence="10">
    <location>
        <begin position="29"/>
        <end position="145"/>
    </location>
</feature>
<evidence type="ECO:0000256" key="6">
    <source>
        <dbReference type="ARBA" id="ARBA00023136"/>
    </source>
</evidence>
<gene>
    <name evidence="11" type="ORF">HYPBUDRAFT_152954</name>
</gene>
<keyword evidence="4 9" id="KW-0732">Signal</keyword>
<dbReference type="Pfam" id="PF01105">
    <property type="entry name" value="EMP24_GP25L"/>
    <property type="match status" value="1"/>
</dbReference>
<dbReference type="PROSITE" id="PS50866">
    <property type="entry name" value="GOLD"/>
    <property type="match status" value="1"/>
</dbReference>
<feature type="transmembrane region" description="Helical" evidence="8">
    <location>
        <begin position="201"/>
        <end position="221"/>
    </location>
</feature>
<accession>A0A1E4RI97</accession>
<evidence type="ECO:0000256" key="3">
    <source>
        <dbReference type="ARBA" id="ARBA00022692"/>
    </source>
</evidence>
<protein>
    <recommendedName>
        <fullName evidence="10">GOLD domain-containing protein</fullName>
    </recommendedName>
</protein>
<proteinExistence type="inferred from homology"/>
<keyword evidence="5 8" id="KW-1133">Transmembrane helix</keyword>
<dbReference type="InterPro" id="IPR015720">
    <property type="entry name" value="Emp24-like"/>
</dbReference>
<dbReference type="GeneID" id="30995847"/>
<dbReference type="PANTHER" id="PTHR22811">
    <property type="entry name" value="TRANSMEMBRANE EMP24 DOMAIN-CONTAINING PROTEIN"/>
    <property type="match status" value="1"/>
</dbReference>
<feature type="signal peptide" evidence="9">
    <location>
        <begin position="1"/>
        <end position="17"/>
    </location>
</feature>
<sequence>MHRYILVFLLFVQSVCAGSFHFYLDHGYKKCFHKEISRGTLLIGRYWMEILDPDTNAYIIPRDKTDTGVLIDVEEVFDSNHRVVHQRGTASGQFTFSAIDSGDHRICLTPKSFFKKKWLDGGGSNPNSQLDSKFKNARISIDFIIGDGSIIDSKHTHSVQTLSEKIHQLNDKLIDIRREQQFIRDKEEQFRDLSERTCEHVVRWLVVQVGAILLACIYQMFKLSTFFLKQKIA</sequence>
<organism evidence="11 12">
    <name type="scientific">Hyphopichia burtonii NRRL Y-1933</name>
    <dbReference type="NCBI Taxonomy" id="984485"/>
    <lineage>
        <taxon>Eukaryota</taxon>
        <taxon>Fungi</taxon>
        <taxon>Dikarya</taxon>
        <taxon>Ascomycota</taxon>
        <taxon>Saccharomycotina</taxon>
        <taxon>Pichiomycetes</taxon>
        <taxon>Debaryomycetaceae</taxon>
        <taxon>Hyphopichia</taxon>
    </lineage>
</organism>
<comment type="subcellular location">
    <subcellularLocation>
        <location evidence="1 7">Membrane</location>
        <topology evidence="1 7">Single-pass type I membrane protein</topology>
    </subcellularLocation>
</comment>
<keyword evidence="3 7" id="KW-0812">Transmembrane</keyword>
<evidence type="ECO:0000256" key="1">
    <source>
        <dbReference type="ARBA" id="ARBA00004479"/>
    </source>
</evidence>
<comment type="similarity">
    <text evidence="2 7">Belongs to the EMP24/GP25L family.</text>
</comment>
<dbReference type="SMART" id="SM01190">
    <property type="entry name" value="EMP24_GP25L"/>
    <property type="match status" value="1"/>
</dbReference>
<evidence type="ECO:0000256" key="9">
    <source>
        <dbReference type="SAM" id="SignalP"/>
    </source>
</evidence>
<keyword evidence="12" id="KW-1185">Reference proteome</keyword>
<dbReference type="EMBL" id="KV454541">
    <property type="protein sequence ID" value="ODV66973.1"/>
    <property type="molecule type" value="Genomic_DNA"/>
</dbReference>